<feature type="region of interest" description="Disordered" evidence="1">
    <location>
        <begin position="1"/>
        <end position="129"/>
    </location>
</feature>
<dbReference type="EMBL" id="MCFF01000062">
    <property type="protein sequence ID" value="ORZ01953.1"/>
    <property type="molecule type" value="Genomic_DNA"/>
</dbReference>
<dbReference type="GeneID" id="33571061"/>
<feature type="compositionally biased region" description="Polar residues" evidence="1">
    <location>
        <begin position="202"/>
        <end position="216"/>
    </location>
</feature>
<keyword evidence="4" id="KW-1185">Reference proteome</keyword>
<dbReference type="InParanoid" id="A0A1Y2GAE5"/>
<feature type="compositionally biased region" description="Polar residues" evidence="1">
    <location>
        <begin position="263"/>
        <end position="274"/>
    </location>
</feature>
<feature type="compositionally biased region" description="Basic and acidic residues" evidence="1">
    <location>
        <begin position="1"/>
        <end position="12"/>
    </location>
</feature>
<evidence type="ECO:0000313" key="3">
    <source>
        <dbReference type="EMBL" id="ORZ01953.1"/>
    </source>
</evidence>
<keyword evidence="2" id="KW-0812">Transmembrane</keyword>
<feature type="compositionally biased region" description="Polar residues" evidence="1">
    <location>
        <begin position="307"/>
        <end position="316"/>
    </location>
</feature>
<feature type="region of interest" description="Disordered" evidence="1">
    <location>
        <begin position="263"/>
        <end position="360"/>
    </location>
</feature>
<comment type="caution">
    <text evidence="3">The sequence shown here is derived from an EMBL/GenBank/DDBJ whole genome shotgun (WGS) entry which is preliminary data.</text>
</comment>
<name>A0A1Y2GAE5_9FUNG</name>
<feature type="region of interest" description="Disordered" evidence="1">
    <location>
        <begin position="183"/>
        <end position="244"/>
    </location>
</feature>
<dbReference type="Proteomes" id="UP000193648">
    <property type="component" value="Unassembled WGS sequence"/>
</dbReference>
<keyword evidence="2" id="KW-0472">Membrane</keyword>
<organism evidence="3 4">
    <name type="scientific">Lobosporangium transversale</name>
    <dbReference type="NCBI Taxonomy" id="64571"/>
    <lineage>
        <taxon>Eukaryota</taxon>
        <taxon>Fungi</taxon>
        <taxon>Fungi incertae sedis</taxon>
        <taxon>Mucoromycota</taxon>
        <taxon>Mortierellomycotina</taxon>
        <taxon>Mortierellomycetes</taxon>
        <taxon>Mortierellales</taxon>
        <taxon>Mortierellaceae</taxon>
        <taxon>Lobosporangium</taxon>
    </lineage>
</organism>
<evidence type="ECO:0000256" key="2">
    <source>
        <dbReference type="SAM" id="Phobius"/>
    </source>
</evidence>
<keyword evidence="2" id="KW-1133">Transmembrane helix</keyword>
<feature type="transmembrane region" description="Helical" evidence="2">
    <location>
        <begin position="566"/>
        <end position="587"/>
    </location>
</feature>
<dbReference type="AlphaFoldDB" id="A0A1Y2GAE5"/>
<evidence type="ECO:0000256" key="1">
    <source>
        <dbReference type="SAM" id="MobiDB-lite"/>
    </source>
</evidence>
<sequence>MDKQHDLSESDQIKVLSDATVTSPSTSSNTSAGQHDKQKLFQQPSTLSDQPPRTPTSRGRGYRSVRFAKSVISPAHRAPLRPSTPLPRQLKSDLEDQQTIEYFSYRSGYKSGREQQEPSVAPKSLRTASEDYDQSVLCTAWESGDEQCSSSKKSKLEHVSIEPIFNITPSSENDYYDEALQYESISPSPSSEKLSGAPDDACSTSTISLSTLGQTNSATSRSLLRTPTSSTTRPAIVTPLRPLSLNGPRTYSPLACITTSPGISFLRTPTSVGQASKAPNRYSEPSRDSSAASRHTRPSMLRFSYGDSHSTRSLVSPQPPPELNTTGIRSEEPKLTSSREGNREEEGANQAESAGDGKQKNTFLSTFSSAEILIQSEYKAEIVDYGDEEINDTNEGTTSENEKEEGVRPLAPAYDEHLGQKCAIQAVITGKSTEGACDIKQDESTVDDKGNKRPSSPPSSWWLVEQDEIDYNSDKENIDPRQYQRSDHSGSSTVEHGVVPQTRCGLHAPKSTSLLVTRKIILSNVGPLRSVANETSSSARTAIETKKDELQLKPNGHKISKHACRFVPAITAPFQILFILLCLLYLLRATLLLA</sequence>
<evidence type="ECO:0000313" key="4">
    <source>
        <dbReference type="Proteomes" id="UP000193648"/>
    </source>
</evidence>
<accession>A0A1Y2GAE5</accession>
<feature type="compositionally biased region" description="Basic and acidic residues" evidence="1">
    <location>
        <begin position="441"/>
        <end position="451"/>
    </location>
</feature>
<gene>
    <name evidence="3" type="ORF">BCR41DRAFT_401423</name>
</gene>
<feature type="region of interest" description="Disordered" evidence="1">
    <location>
        <begin position="386"/>
        <end position="406"/>
    </location>
</feature>
<feature type="compositionally biased region" description="Low complexity" evidence="1">
    <location>
        <begin position="217"/>
        <end position="235"/>
    </location>
</feature>
<protein>
    <submittedName>
        <fullName evidence="3">Uncharacterized protein</fullName>
    </submittedName>
</protein>
<dbReference type="RefSeq" id="XP_021876206.1">
    <property type="nucleotide sequence ID" value="XM_022029218.1"/>
</dbReference>
<feature type="compositionally biased region" description="Low complexity" evidence="1">
    <location>
        <begin position="183"/>
        <end position="192"/>
    </location>
</feature>
<proteinExistence type="predicted"/>
<feature type="compositionally biased region" description="Low complexity" evidence="1">
    <location>
        <begin position="20"/>
        <end position="31"/>
    </location>
</feature>
<feature type="region of interest" description="Disordered" evidence="1">
    <location>
        <begin position="441"/>
        <end position="464"/>
    </location>
</feature>
<reference evidence="3 4" key="1">
    <citation type="submission" date="2016-07" db="EMBL/GenBank/DDBJ databases">
        <title>Pervasive Adenine N6-methylation of Active Genes in Fungi.</title>
        <authorList>
            <consortium name="DOE Joint Genome Institute"/>
            <person name="Mondo S.J."/>
            <person name="Dannebaum R.O."/>
            <person name="Kuo R.C."/>
            <person name="Labutti K."/>
            <person name="Haridas S."/>
            <person name="Kuo A."/>
            <person name="Salamov A."/>
            <person name="Ahrendt S.R."/>
            <person name="Lipzen A."/>
            <person name="Sullivan W."/>
            <person name="Andreopoulos W.B."/>
            <person name="Clum A."/>
            <person name="Lindquist E."/>
            <person name="Daum C."/>
            <person name="Ramamoorthy G.K."/>
            <person name="Gryganskyi A."/>
            <person name="Culley D."/>
            <person name="Magnuson J.K."/>
            <person name="James T.Y."/>
            <person name="O'Malley M.A."/>
            <person name="Stajich J.E."/>
            <person name="Spatafora J.W."/>
            <person name="Visel A."/>
            <person name="Grigoriev I.V."/>
        </authorList>
    </citation>
    <scope>NUCLEOTIDE SEQUENCE [LARGE SCALE GENOMIC DNA]</scope>
    <source>
        <strain evidence="3 4">NRRL 3116</strain>
    </source>
</reference>
<feature type="compositionally biased region" description="Polar residues" evidence="1">
    <location>
        <begin position="40"/>
        <end position="57"/>
    </location>
</feature>